<feature type="non-terminal residue" evidence="1">
    <location>
        <position position="139"/>
    </location>
</feature>
<proteinExistence type="predicted"/>
<protein>
    <submittedName>
        <fullName evidence="1">Uncharacterized protein</fullName>
    </submittedName>
</protein>
<name>X1GMI3_9ZZZZ</name>
<dbReference type="AlphaFoldDB" id="X1GMI3"/>
<dbReference type="EMBL" id="BARU01006214">
    <property type="protein sequence ID" value="GAH46040.1"/>
    <property type="molecule type" value="Genomic_DNA"/>
</dbReference>
<organism evidence="1">
    <name type="scientific">marine sediment metagenome</name>
    <dbReference type="NCBI Taxonomy" id="412755"/>
    <lineage>
        <taxon>unclassified sequences</taxon>
        <taxon>metagenomes</taxon>
        <taxon>ecological metagenomes</taxon>
    </lineage>
</organism>
<gene>
    <name evidence="1" type="ORF">S03H2_12197</name>
</gene>
<accession>X1GMI3</accession>
<sequence length="139" mass="15239">MVKNEIIVILLFILFLIANVNVSATEWTTLNFGGKTDTTEAEQESSWTTLTFGGKADILAQVAPTQNSESPTNQTIGMSLNPTLQITLNDANGDTMNQSFWTNESGTWLAIGWNNNTGNGAVSNSTTVFDTYSTKYWWS</sequence>
<comment type="caution">
    <text evidence="1">The sequence shown here is derived from an EMBL/GenBank/DDBJ whole genome shotgun (WGS) entry which is preliminary data.</text>
</comment>
<evidence type="ECO:0000313" key="1">
    <source>
        <dbReference type="EMBL" id="GAH46040.1"/>
    </source>
</evidence>
<reference evidence="1" key="1">
    <citation type="journal article" date="2014" name="Front. Microbiol.">
        <title>High frequency of phylogenetically diverse reductive dehalogenase-homologous genes in deep subseafloor sedimentary metagenomes.</title>
        <authorList>
            <person name="Kawai M."/>
            <person name="Futagami T."/>
            <person name="Toyoda A."/>
            <person name="Takaki Y."/>
            <person name="Nishi S."/>
            <person name="Hori S."/>
            <person name="Arai W."/>
            <person name="Tsubouchi T."/>
            <person name="Morono Y."/>
            <person name="Uchiyama I."/>
            <person name="Ito T."/>
            <person name="Fujiyama A."/>
            <person name="Inagaki F."/>
            <person name="Takami H."/>
        </authorList>
    </citation>
    <scope>NUCLEOTIDE SEQUENCE</scope>
    <source>
        <strain evidence="1">Expedition CK06-06</strain>
    </source>
</reference>